<name>A0A157ZAS8_9BURK</name>
<keyword evidence="2" id="KW-1185">Reference proteome</keyword>
<dbReference type="STRING" id="1777143.AWB82_00434"/>
<accession>A0A157ZAS8</accession>
<dbReference type="Gene3D" id="3.40.50.150">
    <property type="entry name" value="Vaccinia Virus protein VP39"/>
    <property type="match status" value="1"/>
</dbReference>
<dbReference type="SUPFAM" id="SSF53335">
    <property type="entry name" value="S-adenosyl-L-methionine-dependent methyltransferases"/>
    <property type="match status" value="1"/>
</dbReference>
<dbReference type="EMBL" id="FCOJ02000002">
    <property type="protein sequence ID" value="SAK42646.1"/>
    <property type="molecule type" value="Genomic_DNA"/>
</dbReference>
<evidence type="ECO:0000313" key="1">
    <source>
        <dbReference type="EMBL" id="SAK42646.1"/>
    </source>
</evidence>
<evidence type="ECO:0008006" key="3">
    <source>
        <dbReference type="Google" id="ProtNLM"/>
    </source>
</evidence>
<protein>
    <recommendedName>
        <fullName evidence="3">Methyltransferase type 11 domain-containing protein</fullName>
    </recommendedName>
</protein>
<comment type="caution">
    <text evidence="1">The sequence shown here is derived from an EMBL/GenBank/DDBJ whole genome shotgun (WGS) entry which is preliminary data.</text>
</comment>
<dbReference type="AlphaFoldDB" id="A0A157ZAS8"/>
<dbReference type="CDD" id="cd02440">
    <property type="entry name" value="AdoMet_MTases"/>
    <property type="match status" value="1"/>
</dbReference>
<evidence type="ECO:0000313" key="2">
    <source>
        <dbReference type="Proteomes" id="UP000054596"/>
    </source>
</evidence>
<reference evidence="1" key="1">
    <citation type="submission" date="2016-01" db="EMBL/GenBank/DDBJ databases">
        <authorList>
            <person name="Peeters C."/>
        </authorList>
    </citation>
    <scope>NUCLEOTIDE SEQUENCE [LARGE SCALE GENOMIC DNA]</scope>
    <source>
        <strain evidence="1">LMG 29325</strain>
    </source>
</reference>
<dbReference type="Pfam" id="PF13489">
    <property type="entry name" value="Methyltransf_23"/>
    <property type="match status" value="1"/>
</dbReference>
<proteinExistence type="predicted"/>
<organism evidence="1 2">
    <name type="scientific">Caballeronia glebae</name>
    <dbReference type="NCBI Taxonomy" id="1777143"/>
    <lineage>
        <taxon>Bacteria</taxon>
        <taxon>Pseudomonadati</taxon>
        <taxon>Pseudomonadota</taxon>
        <taxon>Betaproteobacteria</taxon>
        <taxon>Burkholderiales</taxon>
        <taxon>Burkholderiaceae</taxon>
        <taxon>Caballeronia</taxon>
    </lineage>
</organism>
<dbReference type="Proteomes" id="UP000054596">
    <property type="component" value="Unassembled WGS sequence"/>
</dbReference>
<sequence>MGYLARFDLAGLASRFRVTHLVETGYGRGKSCRAALNAGFTKALSCEIFGPLFAEAEQSERLHVANVDSLTFLRSAPVTGALAEHRCLVFLDAHYPGADFGGKSYMSHEHSPAERLPLLAELELLRGRADDALIVLDDVRIYRREFQTSDGTLPDWVEDGFDQEATFLELLASFDGTHTLHWHAEETGYAVLWPRAWGEYALKKWVLPGDRTQRLELTLGVPGTTCISLNRRLLDARFSNRWLVGNGLDIGGGNDSIALYRSLFPRIDSVTVYEREQGDAQYLDNVRDDSFDFVYSGHCLEHVIDPRVALRHWLRVLKPGGHLVITVPDEDLYEQGVWPSTFNQDHKHTFTLYKRESWSPVSINVLDLLRDFEREVSVKKVELLDHSFLRGMERYDQTRSAFAECGIEFVVQKL</sequence>
<gene>
    <name evidence="1" type="ORF">AWB82_00434</name>
</gene>
<dbReference type="InterPro" id="IPR029063">
    <property type="entry name" value="SAM-dependent_MTases_sf"/>
</dbReference>